<dbReference type="InterPro" id="IPR004713">
    <property type="entry name" value="CaH_exchang"/>
</dbReference>
<dbReference type="GO" id="GO:0015369">
    <property type="term" value="F:calcium:proton antiporter activity"/>
    <property type="evidence" value="ECO:0007669"/>
    <property type="project" value="UniProtKB-UniRule"/>
</dbReference>
<evidence type="ECO:0000256" key="1">
    <source>
        <dbReference type="ARBA" id="ARBA00004128"/>
    </source>
</evidence>
<evidence type="ECO:0000256" key="11">
    <source>
        <dbReference type="ARBA" id="ARBA00023136"/>
    </source>
</evidence>
<keyword evidence="7 13" id="KW-0812">Transmembrane</keyword>
<reference evidence="15 16" key="1">
    <citation type="submission" date="2024-02" db="EMBL/GenBank/DDBJ databases">
        <title>High-quality chromosome-scale genome assembly of Pensacola bahiagrass (Paspalum notatum Flugge var. saurae).</title>
        <authorList>
            <person name="Vega J.M."/>
            <person name="Podio M."/>
            <person name="Orjuela J."/>
            <person name="Siena L.A."/>
            <person name="Pessino S.C."/>
            <person name="Combes M.C."/>
            <person name="Mariac C."/>
            <person name="Albertini E."/>
            <person name="Pupilli F."/>
            <person name="Ortiz J.P.A."/>
            <person name="Leblanc O."/>
        </authorList>
    </citation>
    <scope>NUCLEOTIDE SEQUENCE [LARGE SCALE GENOMIC DNA]</scope>
    <source>
        <strain evidence="15">R1</strain>
        <tissue evidence="15">Leaf</tissue>
    </source>
</reference>
<keyword evidence="10 13" id="KW-0406">Ion transport</keyword>
<evidence type="ECO:0000256" key="4">
    <source>
        <dbReference type="ARBA" id="ARBA00022449"/>
    </source>
</evidence>
<dbReference type="EMBL" id="CP144754">
    <property type="protein sequence ID" value="WVZ99829.1"/>
    <property type="molecule type" value="Genomic_DNA"/>
</dbReference>
<keyword evidence="8 13" id="KW-0106">Calcium</keyword>
<evidence type="ECO:0000256" key="8">
    <source>
        <dbReference type="ARBA" id="ARBA00022837"/>
    </source>
</evidence>
<dbReference type="NCBIfam" id="TIGR00846">
    <property type="entry name" value="caca2"/>
    <property type="match status" value="1"/>
</dbReference>
<feature type="domain" description="Sodium/calcium exchanger membrane region" evidence="14">
    <location>
        <begin position="385"/>
        <end position="528"/>
    </location>
</feature>
<evidence type="ECO:0000256" key="9">
    <source>
        <dbReference type="ARBA" id="ARBA00022989"/>
    </source>
</evidence>
<proteinExistence type="inferred from homology"/>
<evidence type="ECO:0000256" key="13">
    <source>
        <dbReference type="RuleBase" id="RU365028"/>
    </source>
</evidence>
<dbReference type="GO" id="GO:0009705">
    <property type="term" value="C:plant-type vacuole membrane"/>
    <property type="evidence" value="ECO:0007669"/>
    <property type="project" value="UniProtKB-ARBA"/>
</dbReference>
<evidence type="ECO:0000256" key="3">
    <source>
        <dbReference type="ARBA" id="ARBA00022448"/>
    </source>
</evidence>
<feature type="transmembrane region" description="Helical" evidence="13">
    <location>
        <begin position="257"/>
        <end position="278"/>
    </location>
</feature>
<protein>
    <recommendedName>
        <fullName evidence="13">Vacuolar cation/proton exchanger</fullName>
    </recommendedName>
</protein>
<evidence type="ECO:0000256" key="5">
    <source>
        <dbReference type="ARBA" id="ARBA00022554"/>
    </source>
</evidence>
<evidence type="ECO:0000256" key="12">
    <source>
        <dbReference type="ARBA" id="ARBA00025327"/>
    </source>
</evidence>
<dbReference type="PANTHER" id="PTHR31503:SF37">
    <property type="entry name" value="VACUOLAR CATION_PROTON EXCHANGER 1B"/>
    <property type="match status" value="1"/>
</dbReference>
<dbReference type="FunFam" id="1.20.1420.30:FF:000008">
    <property type="entry name" value="Vacuolar cation/proton exchanger"/>
    <property type="match status" value="1"/>
</dbReference>
<keyword evidence="11 13" id="KW-0472">Membrane</keyword>
<sequence>MRPAAAAAPPVHTSSSNCNALARASPLPYWGAAAVGGEEQRWRRLAMDSARATLLDSSSSSSSAAKEMAARHLGRTAHNLSSSSLRKKSDLALLRKVPCAPLRRILDNLQQVLLATRLVLLFPAVLLALAARIFQFGQASSPSILFSLSFQFHTYCCCLRMNSTNQALDFGIFLLPPMFLISINQRPQNMMEWVFVLSLIGLVPLAERLSFLTEQIAFYTGPTVGGLLNATFGNVTEVIIAIFALYEGNIVVVKCSLLGSILSNLLLVLGTSLFFGGLANLGTEQPYDRMQVDVSTGLLILGVLCHSLPLMLRYAVSSGEHAVASWDAGLELSRACSVVMLLAYVAYLFFQLKTHRQLFEAQEVEEDDDDDSVSQDDAVLGFSSAMIWLGVMTLMTAVLSEFVVSTIEAASNSWELSVSFISIILIPIVGNAAEHAGAVIFAFKNKLDITLGVSLGSATQISMFVVPLSVLVAWIMGVPMDLDFNLLETGSLFLAILATTFTLQDGSSHYLKGLLLLLCYVAIAVCFFVLRRHGNGTNGNVHHQGVASKPWRI</sequence>
<dbReference type="InterPro" id="IPR004837">
    <property type="entry name" value="NaCa_Exmemb"/>
</dbReference>
<dbReference type="Pfam" id="PF01699">
    <property type="entry name" value="Na_Ca_ex"/>
    <property type="match status" value="2"/>
</dbReference>
<evidence type="ECO:0000259" key="14">
    <source>
        <dbReference type="Pfam" id="PF01699"/>
    </source>
</evidence>
<evidence type="ECO:0000256" key="6">
    <source>
        <dbReference type="ARBA" id="ARBA00022568"/>
    </source>
</evidence>
<comment type="subcellular location">
    <subcellularLocation>
        <location evidence="1">Vacuole membrane</location>
        <topology evidence="1">Multi-pass membrane protein</topology>
    </subcellularLocation>
</comment>
<dbReference type="InterPro" id="IPR004798">
    <property type="entry name" value="CAX-like"/>
</dbReference>
<dbReference type="Gene3D" id="1.20.1420.30">
    <property type="entry name" value="NCX, central ion-binding region"/>
    <property type="match status" value="1"/>
</dbReference>
<keyword evidence="9 13" id="KW-1133">Transmembrane helix</keyword>
<keyword evidence="16" id="KW-1185">Reference proteome</keyword>
<feature type="transmembrane region" description="Helical" evidence="13">
    <location>
        <begin position="112"/>
        <end position="134"/>
    </location>
</feature>
<evidence type="ECO:0000256" key="2">
    <source>
        <dbReference type="ARBA" id="ARBA00008248"/>
    </source>
</evidence>
<evidence type="ECO:0000313" key="16">
    <source>
        <dbReference type="Proteomes" id="UP001341281"/>
    </source>
</evidence>
<evidence type="ECO:0000256" key="10">
    <source>
        <dbReference type="ARBA" id="ARBA00023065"/>
    </source>
</evidence>
<dbReference type="InterPro" id="IPR044880">
    <property type="entry name" value="NCX_ion-bd_dom_sf"/>
</dbReference>
<feature type="transmembrane region" description="Helical" evidence="13">
    <location>
        <begin position="449"/>
        <end position="474"/>
    </location>
</feature>
<dbReference type="GO" id="GO:0006874">
    <property type="term" value="P:intracellular calcium ion homeostasis"/>
    <property type="evidence" value="ECO:0007669"/>
    <property type="project" value="TreeGrafter"/>
</dbReference>
<dbReference type="NCBIfam" id="TIGR00378">
    <property type="entry name" value="cax"/>
    <property type="match status" value="1"/>
</dbReference>
<dbReference type="PANTHER" id="PTHR31503">
    <property type="entry name" value="VACUOLAR CALCIUM ION TRANSPORTER"/>
    <property type="match status" value="1"/>
</dbReference>
<feature type="transmembrane region" description="Helical" evidence="13">
    <location>
        <begin position="328"/>
        <end position="350"/>
    </location>
</feature>
<comment type="caution">
    <text evidence="13">Lacks conserved residue(s) required for the propagation of feature annotation.</text>
</comment>
<feature type="transmembrane region" description="Helical" evidence="13">
    <location>
        <begin position="510"/>
        <end position="530"/>
    </location>
</feature>
<feature type="transmembrane region" description="Helical" evidence="13">
    <location>
        <begin position="416"/>
        <end position="443"/>
    </location>
</feature>
<dbReference type="AlphaFoldDB" id="A0AAQ3UY76"/>
<evidence type="ECO:0000313" key="15">
    <source>
        <dbReference type="EMBL" id="WVZ99829.1"/>
    </source>
</evidence>
<accession>A0AAQ3UY76</accession>
<evidence type="ECO:0000256" key="7">
    <source>
        <dbReference type="ARBA" id="ARBA00022692"/>
    </source>
</evidence>
<keyword evidence="5 13" id="KW-0926">Vacuole</keyword>
<feature type="transmembrane region" description="Helical" evidence="13">
    <location>
        <begin position="298"/>
        <end position="316"/>
    </location>
</feature>
<feature type="transmembrane region" description="Helical" evidence="13">
    <location>
        <begin position="486"/>
        <end position="504"/>
    </location>
</feature>
<comment type="similarity">
    <text evidence="2">Belongs to the Ca(2+):cation antiporter (CaCA) (TC 2.A.19) family. Cation/proton exchanger (CAX) subfamily.</text>
</comment>
<feature type="transmembrane region" description="Helical" evidence="13">
    <location>
        <begin position="226"/>
        <end position="245"/>
    </location>
</feature>
<organism evidence="15 16">
    <name type="scientific">Paspalum notatum var. saurae</name>
    <dbReference type="NCBI Taxonomy" id="547442"/>
    <lineage>
        <taxon>Eukaryota</taxon>
        <taxon>Viridiplantae</taxon>
        <taxon>Streptophyta</taxon>
        <taxon>Embryophyta</taxon>
        <taxon>Tracheophyta</taxon>
        <taxon>Spermatophyta</taxon>
        <taxon>Magnoliopsida</taxon>
        <taxon>Liliopsida</taxon>
        <taxon>Poales</taxon>
        <taxon>Poaceae</taxon>
        <taxon>PACMAD clade</taxon>
        <taxon>Panicoideae</taxon>
        <taxon>Andropogonodae</taxon>
        <taxon>Paspaleae</taxon>
        <taxon>Paspalinae</taxon>
        <taxon>Paspalum</taxon>
    </lineage>
</organism>
<feature type="domain" description="Sodium/calcium exchanger membrane region" evidence="14">
    <location>
        <begin position="193"/>
        <end position="352"/>
    </location>
</feature>
<feature type="transmembrane region" description="Helical" evidence="13">
    <location>
        <begin position="190"/>
        <end position="206"/>
    </location>
</feature>
<keyword evidence="3 13" id="KW-0813">Transport</keyword>
<dbReference type="Proteomes" id="UP001341281">
    <property type="component" value="Chromosome 10"/>
</dbReference>
<comment type="function">
    <text evidence="12 13">Vacuolar cation/proton exchanger (CAX). Translocates Ca(2+) and other metal ions into vacuoles using the proton gradient formed by H(+)-ATPase and H(+)-pyrophosphatase.</text>
</comment>
<feature type="transmembrane region" description="Helical" evidence="13">
    <location>
        <begin position="385"/>
        <end position="404"/>
    </location>
</feature>
<keyword evidence="6 13" id="KW-0109">Calcium transport</keyword>
<keyword evidence="4 13" id="KW-0050">Antiport</keyword>
<gene>
    <name evidence="15" type="ORF">U9M48_045071</name>
</gene>
<name>A0AAQ3UY76_PASNO</name>
<feature type="transmembrane region" description="Helical" evidence="13">
    <location>
        <begin position="167"/>
        <end position="183"/>
    </location>
</feature>